<accession>A0A5J9UX34</accession>
<dbReference type="Gramene" id="TVU27828">
    <property type="protein sequence ID" value="TVU27828"/>
    <property type="gene ID" value="EJB05_19329"/>
</dbReference>
<dbReference type="SUPFAM" id="SSF52047">
    <property type="entry name" value="RNI-like"/>
    <property type="match status" value="1"/>
</dbReference>
<dbReference type="EMBL" id="RWGY01000011">
    <property type="protein sequence ID" value="TVU27828.1"/>
    <property type="molecule type" value="Genomic_DNA"/>
</dbReference>
<protein>
    <submittedName>
        <fullName evidence="1">Uncharacterized protein</fullName>
    </submittedName>
</protein>
<dbReference type="InterPro" id="IPR036047">
    <property type="entry name" value="F-box-like_dom_sf"/>
</dbReference>
<dbReference type="PANTHER" id="PTHR35545">
    <property type="entry name" value="F-BOX DOMAIN-CONTAINING PROTEIN"/>
    <property type="match status" value="1"/>
</dbReference>
<dbReference type="Gene3D" id="1.20.1280.50">
    <property type="match status" value="1"/>
</dbReference>
<name>A0A5J9UX34_9POAL</name>
<evidence type="ECO:0000313" key="1">
    <source>
        <dbReference type="EMBL" id="TVU27828.1"/>
    </source>
</evidence>
<keyword evidence="2" id="KW-1185">Reference proteome</keyword>
<feature type="non-terminal residue" evidence="1">
    <location>
        <position position="1"/>
    </location>
</feature>
<dbReference type="AlphaFoldDB" id="A0A5J9UX34"/>
<sequence>MAANDPADTVIMDTISRLPDDVLLDILGRLATAGDVKTVAKTSILSRRWRSLPWSSQITNVFLDVGDFFHVDDDSGGWIPVRPRKREFWDQHEATARFTDALARFLAAPPSNRVFEKLSLKFILTKHDLVRRIGALVAHAVDAGAVKNVELEIVTELSRVDHEVEERIKPGYGDRFKHLLKDCPGAFRRRLTKLTLQNVWFRDTAEVNDLIFRGCDALEFLSLTWCGLTSPALDGDEAPPDRWHWPVLSIDAPQSRLQMLLCDWCHIGGVELVQAPALAALRYLTFCLRDYPRPITFGCAPSSFKGLFLSRYQGATNSFKLSELLANSGGQLEWLILGFEGSKIWLEPERPEQLRAALGRLTHLDFRGIPPECNLSWVTFLLEAAPLLERLDIQISNRICRPEWHKEGDRSADLTWELPSPDFTHRRLKHISFHRAFHVEKDLPMARLLMELAMNLQTVTLVVVKSLGCQKCTDALPNFPDLAKSRLRFAEAREYYVDALVKKLKDGSTSSAQIEIQIPDLV</sequence>
<reference evidence="1 2" key="1">
    <citation type="journal article" date="2019" name="Sci. Rep.">
        <title>A high-quality genome of Eragrostis curvula grass provides insights into Poaceae evolution and supports new strategies to enhance forage quality.</title>
        <authorList>
            <person name="Carballo J."/>
            <person name="Santos B.A.C.M."/>
            <person name="Zappacosta D."/>
            <person name="Garbus I."/>
            <person name="Selva J.P."/>
            <person name="Gallo C.A."/>
            <person name="Diaz A."/>
            <person name="Albertini E."/>
            <person name="Caccamo M."/>
            <person name="Echenique V."/>
        </authorList>
    </citation>
    <scope>NUCLEOTIDE SEQUENCE [LARGE SCALE GENOMIC DNA]</scope>
    <source>
        <strain evidence="2">cv. Victoria</strain>
        <tissue evidence="1">Leaf</tissue>
    </source>
</reference>
<comment type="caution">
    <text evidence="1">The sequence shown here is derived from an EMBL/GenBank/DDBJ whole genome shotgun (WGS) entry which is preliminary data.</text>
</comment>
<dbReference type="SUPFAM" id="SSF81383">
    <property type="entry name" value="F-box domain"/>
    <property type="match status" value="1"/>
</dbReference>
<dbReference type="PANTHER" id="PTHR35545:SF33">
    <property type="entry name" value="FBD DOMAIN-CONTAINING PROTEIN"/>
    <property type="match status" value="1"/>
</dbReference>
<dbReference type="OrthoDB" id="675439at2759"/>
<evidence type="ECO:0000313" key="2">
    <source>
        <dbReference type="Proteomes" id="UP000324897"/>
    </source>
</evidence>
<dbReference type="Proteomes" id="UP000324897">
    <property type="component" value="Chromosome 1"/>
</dbReference>
<organism evidence="1 2">
    <name type="scientific">Eragrostis curvula</name>
    <name type="common">weeping love grass</name>
    <dbReference type="NCBI Taxonomy" id="38414"/>
    <lineage>
        <taxon>Eukaryota</taxon>
        <taxon>Viridiplantae</taxon>
        <taxon>Streptophyta</taxon>
        <taxon>Embryophyta</taxon>
        <taxon>Tracheophyta</taxon>
        <taxon>Spermatophyta</taxon>
        <taxon>Magnoliopsida</taxon>
        <taxon>Liliopsida</taxon>
        <taxon>Poales</taxon>
        <taxon>Poaceae</taxon>
        <taxon>PACMAD clade</taxon>
        <taxon>Chloridoideae</taxon>
        <taxon>Eragrostideae</taxon>
        <taxon>Eragrostidinae</taxon>
        <taxon>Eragrostis</taxon>
    </lineage>
</organism>
<proteinExistence type="predicted"/>
<gene>
    <name evidence="1" type="ORF">EJB05_19329</name>
</gene>